<comment type="caution">
    <text evidence="1">The sequence shown here is derived from an EMBL/GenBank/DDBJ whole genome shotgun (WGS) entry which is preliminary data.</text>
</comment>
<dbReference type="Pfam" id="PF01263">
    <property type="entry name" value="Aldose_epim"/>
    <property type="match status" value="1"/>
</dbReference>
<dbReference type="InterPro" id="IPR011013">
    <property type="entry name" value="Gal_mutarotase_sf_dom"/>
</dbReference>
<dbReference type="PANTHER" id="PTHR10091">
    <property type="entry name" value="ALDOSE-1-EPIMERASE"/>
    <property type="match status" value="1"/>
</dbReference>
<dbReference type="PANTHER" id="PTHR10091:SF0">
    <property type="entry name" value="GALACTOSE MUTAROTASE"/>
    <property type="match status" value="1"/>
</dbReference>
<dbReference type="InterPro" id="IPR037480">
    <property type="entry name" value="YihR-like"/>
</dbReference>
<dbReference type="InterPro" id="IPR014718">
    <property type="entry name" value="GH-type_carb-bd"/>
</dbReference>
<dbReference type="Proteomes" id="UP001500618">
    <property type="component" value="Unassembled WGS sequence"/>
</dbReference>
<dbReference type="InterPro" id="IPR008183">
    <property type="entry name" value="Aldose_1/G6P_1-epimerase"/>
</dbReference>
<keyword evidence="2" id="KW-1185">Reference proteome</keyword>
<proteinExistence type="predicted"/>
<protein>
    <submittedName>
        <fullName evidence="1">Aldose 1-epimerase family protein</fullName>
    </submittedName>
</protein>
<organism evidence="1 2">
    <name type="scientific">Fodinicola feengrottensis</name>
    <dbReference type="NCBI Taxonomy" id="435914"/>
    <lineage>
        <taxon>Bacteria</taxon>
        <taxon>Bacillati</taxon>
        <taxon>Actinomycetota</taxon>
        <taxon>Actinomycetes</taxon>
        <taxon>Mycobacteriales</taxon>
        <taxon>Fodinicola</taxon>
    </lineage>
</organism>
<sequence>MVSVSEPLSGKQFVLKYGDAEAVIVEVGGGLRTYTAAGRDIVAGYPENALSPRAAGAVLVPWPNRLAGGSYIFMEQLHQAAISEPALHNANHGLGRWSRWTCLSQNENSVTLAWTVPPQGGYPFQLDVRTTWTLDADGLRAEHEAVNVGDKVAPFGLGVHPYLSINGADRADVTVRVPAKLRVLVDDNKIPTGTQPVDGTPDDLRTGRPLTEVGLDLGLAALERDSDGRAVGGVKHPGGGAKIWFGPAFDWIQLFTPDALGDHPASVAIEPMSCPANAFNSGDGLVVLAPGDRWTGNWGITPL</sequence>
<dbReference type="Gene3D" id="2.70.98.10">
    <property type="match status" value="1"/>
</dbReference>
<reference evidence="1 2" key="1">
    <citation type="journal article" date="2019" name="Int. J. Syst. Evol. Microbiol.">
        <title>The Global Catalogue of Microorganisms (GCM) 10K type strain sequencing project: providing services to taxonomists for standard genome sequencing and annotation.</title>
        <authorList>
            <consortium name="The Broad Institute Genomics Platform"/>
            <consortium name="The Broad Institute Genome Sequencing Center for Infectious Disease"/>
            <person name="Wu L."/>
            <person name="Ma J."/>
        </authorList>
    </citation>
    <scope>NUCLEOTIDE SEQUENCE [LARGE SCALE GENOMIC DNA]</scope>
    <source>
        <strain evidence="1 2">JCM 14718</strain>
    </source>
</reference>
<gene>
    <name evidence="1" type="ORF">GCM10009765_72850</name>
</gene>
<dbReference type="SUPFAM" id="SSF74650">
    <property type="entry name" value="Galactose mutarotase-like"/>
    <property type="match status" value="1"/>
</dbReference>
<evidence type="ECO:0000313" key="2">
    <source>
        <dbReference type="Proteomes" id="UP001500618"/>
    </source>
</evidence>
<dbReference type="EMBL" id="BAAANY010000038">
    <property type="protein sequence ID" value="GAA1713185.1"/>
    <property type="molecule type" value="Genomic_DNA"/>
</dbReference>
<dbReference type="CDD" id="cd09022">
    <property type="entry name" value="Aldose_epim_Ec_YihR"/>
    <property type="match status" value="1"/>
</dbReference>
<evidence type="ECO:0000313" key="1">
    <source>
        <dbReference type="EMBL" id="GAA1713185.1"/>
    </source>
</evidence>
<name>A0ABN2IX23_9ACTN</name>
<accession>A0ABN2IX23</accession>